<keyword evidence="4 6" id="KW-0732">Signal</keyword>
<dbReference type="Gene3D" id="3.90.76.10">
    <property type="entry name" value="Dipeptide-binding Protein, Domain 1"/>
    <property type="match status" value="1"/>
</dbReference>
<dbReference type="InterPro" id="IPR000914">
    <property type="entry name" value="SBP_5_dom"/>
</dbReference>
<dbReference type="FunFam" id="3.10.105.10:FF:000001">
    <property type="entry name" value="Oligopeptide ABC transporter, oligopeptide-binding protein"/>
    <property type="match status" value="1"/>
</dbReference>
<feature type="chain" id="PRO_5012127390" description="Solute-binding protein family 5 domain-containing protein" evidence="6">
    <location>
        <begin position="27"/>
        <end position="537"/>
    </location>
</feature>
<dbReference type="GO" id="GO:1904680">
    <property type="term" value="F:peptide transmembrane transporter activity"/>
    <property type="evidence" value="ECO:0007669"/>
    <property type="project" value="TreeGrafter"/>
</dbReference>
<evidence type="ECO:0000259" key="7">
    <source>
        <dbReference type="Pfam" id="PF00496"/>
    </source>
</evidence>
<name>A0A235B7Q6_9BACL</name>
<dbReference type="GO" id="GO:0030288">
    <property type="term" value="C:outer membrane-bounded periplasmic space"/>
    <property type="evidence" value="ECO:0007669"/>
    <property type="project" value="UniProtKB-ARBA"/>
</dbReference>
<dbReference type="GO" id="GO:0043190">
    <property type="term" value="C:ATP-binding cassette (ABC) transporter complex"/>
    <property type="evidence" value="ECO:0007669"/>
    <property type="project" value="InterPro"/>
</dbReference>
<accession>A0A235B7Q6</accession>
<evidence type="ECO:0000313" key="9">
    <source>
        <dbReference type="Proteomes" id="UP000215459"/>
    </source>
</evidence>
<dbReference type="Proteomes" id="UP000215459">
    <property type="component" value="Unassembled WGS sequence"/>
</dbReference>
<protein>
    <recommendedName>
        <fullName evidence="7">Solute-binding protein family 5 domain-containing protein</fullName>
    </recommendedName>
</protein>
<dbReference type="InterPro" id="IPR039424">
    <property type="entry name" value="SBP_5"/>
</dbReference>
<feature type="signal peptide" evidence="6">
    <location>
        <begin position="1"/>
        <end position="26"/>
    </location>
</feature>
<dbReference type="SUPFAM" id="SSF53850">
    <property type="entry name" value="Periplasmic binding protein-like II"/>
    <property type="match status" value="1"/>
</dbReference>
<keyword evidence="3" id="KW-0813">Transport</keyword>
<reference evidence="8 9" key="1">
    <citation type="submission" date="2017-07" db="EMBL/GenBank/DDBJ databases">
        <title>The genome sequence of Paludifilum halophilum highlights mechanisms for microbial adaptation to high salt environemnts.</title>
        <authorList>
            <person name="Belbahri L."/>
        </authorList>
    </citation>
    <scope>NUCLEOTIDE SEQUENCE [LARGE SCALE GENOMIC DNA]</scope>
    <source>
        <strain evidence="8 9">DSM 102817</strain>
    </source>
</reference>
<keyword evidence="5" id="KW-0571">Peptide transport</keyword>
<feature type="domain" description="Solute-binding protein family 5" evidence="7">
    <location>
        <begin position="74"/>
        <end position="458"/>
    </location>
</feature>
<gene>
    <name evidence="8" type="ORF">CHM34_05625</name>
</gene>
<evidence type="ECO:0000313" key="8">
    <source>
        <dbReference type="EMBL" id="OYD08326.1"/>
    </source>
</evidence>
<evidence type="ECO:0000256" key="4">
    <source>
        <dbReference type="ARBA" id="ARBA00022729"/>
    </source>
</evidence>
<dbReference type="PANTHER" id="PTHR30290">
    <property type="entry name" value="PERIPLASMIC BINDING COMPONENT OF ABC TRANSPORTER"/>
    <property type="match status" value="1"/>
</dbReference>
<dbReference type="PIRSF" id="PIRSF002741">
    <property type="entry name" value="MppA"/>
    <property type="match status" value="1"/>
</dbReference>
<keyword evidence="9" id="KW-1185">Reference proteome</keyword>
<comment type="caution">
    <text evidence="8">The sequence shown here is derived from an EMBL/GenBank/DDBJ whole genome shotgun (WGS) entry which is preliminary data.</text>
</comment>
<sequence length="537" mass="61275">MTQLVAAFTVLSMVFLAACGGGSSQASDDQVLDIGMIVSEPPSLDPAKAQDSQSGHILRHVLEGLVNIDKDGNPKPGIAKEWEVSDDGKEITFHLRDATWSNGDPVTAEDFEYAWKRVLNPDTGAIYAYQLFYLKNGEEYNAGEAEADEVGVDAVDDKTLKVELKQPTPYFISLTAFYTLLPVNKDVVEENGKWAANADTYVGNGAFTLDVWEHDSKIELKKNEDYWNADKVKLSKINVPFNQEEQTAYQLFKSGKLDYGDKNSLPVDLIPELVEKGEVETKKKLGSYSYIFNLEEEPFDNKKIRKAFALAIDRKKIVEDVTQGGEAPSNGWVPWGMPDPANGEEWVKQHGQYQKSSAQPEKAKELLEEGMEEEGIDKLPEITLDYNTDDSHKKIAEALQQMWKKHLDVDVKLQNSEWKVFLEKQSNGDFQMSRQGWLPDYIDPMTYLDMYTTESDQNKANWHNEEYDELIEKAKSTNDQKKRSKLMHEAEEILMEEMPIIPIYFYTEFILQKDHVKNVIYKKDASFDFREAYLTEE</sequence>
<dbReference type="EMBL" id="NOWF01000003">
    <property type="protein sequence ID" value="OYD08326.1"/>
    <property type="molecule type" value="Genomic_DNA"/>
</dbReference>
<dbReference type="OrthoDB" id="9801912at2"/>
<comment type="subcellular location">
    <subcellularLocation>
        <location evidence="1">Cell envelope</location>
    </subcellularLocation>
</comment>
<dbReference type="FunFam" id="3.90.76.10:FF:000001">
    <property type="entry name" value="Oligopeptide ABC transporter substrate-binding protein"/>
    <property type="match status" value="1"/>
</dbReference>
<dbReference type="RefSeq" id="WP_094263631.1">
    <property type="nucleotide sequence ID" value="NZ_NOWF01000003.1"/>
</dbReference>
<dbReference type="AlphaFoldDB" id="A0A235B7Q6"/>
<dbReference type="Gene3D" id="3.10.105.10">
    <property type="entry name" value="Dipeptide-binding Protein, Domain 3"/>
    <property type="match status" value="1"/>
</dbReference>
<evidence type="ECO:0000256" key="5">
    <source>
        <dbReference type="ARBA" id="ARBA00022856"/>
    </source>
</evidence>
<organism evidence="8 9">
    <name type="scientific">Paludifilum halophilum</name>
    <dbReference type="NCBI Taxonomy" id="1642702"/>
    <lineage>
        <taxon>Bacteria</taxon>
        <taxon>Bacillati</taxon>
        <taxon>Bacillota</taxon>
        <taxon>Bacilli</taxon>
        <taxon>Bacillales</taxon>
        <taxon>Thermoactinomycetaceae</taxon>
        <taxon>Paludifilum</taxon>
    </lineage>
</organism>
<dbReference type="InterPro" id="IPR030678">
    <property type="entry name" value="Peptide/Ni-bd"/>
</dbReference>
<evidence type="ECO:0000256" key="6">
    <source>
        <dbReference type="SAM" id="SignalP"/>
    </source>
</evidence>
<evidence type="ECO:0000256" key="1">
    <source>
        <dbReference type="ARBA" id="ARBA00004196"/>
    </source>
</evidence>
<evidence type="ECO:0000256" key="2">
    <source>
        <dbReference type="ARBA" id="ARBA00005695"/>
    </source>
</evidence>
<dbReference type="Gene3D" id="3.40.190.10">
    <property type="entry name" value="Periplasmic binding protein-like II"/>
    <property type="match status" value="1"/>
</dbReference>
<keyword evidence="5" id="KW-0653">Protein transport</keyword>
<comment type="similarity">
    <text evidence="2">Belongs to the bacterial solute-binding protein 5 family.</text>
</comment>
<proteinExistence type="inferred from homology"/>
<dbReference type="Pfam" id="PF00496">
    <property type="entry name" value="SBP_bac_5"/>
    <property type="match status" value="1"/>
</dbReference>
<evidence type="ECO:0000256" key="3">
    <source>
        <dbReference type="ARBA" id="ARBA00022448"/>
    </source>
</evidence>
<dbReference type="CDD" id="cd08504">
    <property type="entry name" value="PBP2_OppA"/>
    <property type="match status" value="1"/>
</dbReference>
<dbReference type="PANTHER" id="PTHR30290:SF79">
    <property type="entry name" value="DIPEPTIDE-BINDING PROTEIN DPPE"/>
    <property type="match status" value="1"/>
</dbReference>
<dbReference type="GO" id="GO:0015833">
    <property type="term" value="P:peptide transport"/>
    <property type="evidence" value="ECO:0007669"/>
    <property type="project" value="UniProtKB-KW"/>
</dbReference>